<dbReference type="AlphaFoldDB" id="A0A381TGM2"/>
<gene>
    <name evidence="1" type="ORF">METZ01_LOCUS67768</name>
</gene>
<reference evidence="1" key="1">
    <citation type="submission" date="2018-05" db="EMBL/GenBank/DDBJ databases">
        <authorList>
            <person name="Lanie J.A."/>
            <person name="Ng W.-L."/>
            <person name="Kazmierczak K.M."/>
            <person name="Andrzejewski T.M."/>
            <person name="Davidsen T.M."/>
            <person name="Wayne K.J."/>
            <person name="Tettelin H."/>
            <person name="Glass J.I."/>
            <person name="Rusch D."/>
            <person name="Podicherti R."/>
            <person name="Tsui H.-C.T."/>
            <person name="Winkler M.E."/>
        </authorList>
    </citation>
    <scope>NUCLEOTIDE SEQUENCE</scope>
</reference>
<organism evidence="1">
    <name type="scientific">marine metagenome</name>
    <dbReference type="NCBI Taxonomy" id="408172"/>
    <lineage>
        <taxon>unclassified sequences</taxon>
        <taxon>metagenomes</taxon>
        <taxon>ecological metagenomes</taxon>
    </lineage>
</organism>
<proteinExistence type="predicted"/>
<evidence type="ECO:0000313" key="1">
    <source>
        <dbReference type="EMBL" id="SVA14914.1"/>
    </source>
</evidence>
<protein>
    <submittedName>
        <fullName evidence="1">Uncharacterized protein</fullName>
    </submittedName>
</protein>
<dbReference type="EMBL" id="UINC01004519">
    <property type="protein sequence ID" value="SVA14914.1"/>
    <property type="molecule type" value="Genomic_DNA"/>
</dbReference>
<name>A0A381TGM2_9ZZZZ</name>
<accession>A0A381TGM2</accession>
<sequence length="51" mass="5848">MDLSFEPLSTIIVSLGMSPVESGNTLRQLHKLLYELKFTVQKDTFIYDQSL</sequence>